<organism evidence="1 2">
    <name type="scientific">Bergeyella zoohelcum</name>
    <dbReference type="NCBI Taxonomy" id="1015"/>
    <lineage>
        <taxon>Bacteria</taxon>
        <taxon>Pseudomonadati</taxon>
        <taxon>Bacteroidota</taxon>
        <taxon>Flavobacteriia</taxon>
        <taxon>Flavobacteriales</taxon>
        <taxon>Weeksellaceae</taxon>
        <taxon>Bergeyella</taxon>
    </lineage>
</organism>
<protein>
    <submittedName>
        <fullName evidence="1">Uncharacterized protein</fullName>
    </submittedName>
</protein>
<name>A0A380ZV49_9FLAO</name>
<evidence type="ECO:0000313" key="2">
    <source>
        <dbReference type="Proteomes" id="UP000255515"/>
    </source>
</evidence>
<sequence>MMYKNWLIIIVTCILGIRCHKESLIYDKIPKKIDSLCVYKEYQSKKLFIVQFQKKNDNDYIRISTSEFFDKDSAKVILEHNNKIVIYYNSSFLHIQKEDIDKNISKYSDFVFDSNNISIFRHQYLIFRLTKNQKLINTKNGIEKDLFQYGYMQDENEIN</sequence>
<proteinExistence type="predicted"/>
<dbReference type="Proteomes" id="UP000255515">
    <property type="component" value="Unassembled WGS sequence"/>
</dbReference>
<dbReference type="AlphaFoldDB" id="A0A380ZV49"/>
<reference evidence="1 2" key="1">
    <citation type="submission" date="2018-06" db="EMBL/GenBank/DDBJ databases">
        <authorList>
            <consortium name="Pathogen Informatics"/>
            <person name="Doyle S."/>
        </authorList>
    </citation>
    <scope>NUCLEOTIDE SEQUENCE [LARGE SCALE GENOMIC DNA]</scope>
    <source>
        <strain evidence="1 2">NCTC11661</strain>
    </source>
</reference>
<accession>A0A380ZV49</accession>
<evidence type="ECO:0000313" key="1">
    <source>
        <dbReference type="EMBL" id="SUV53212.1"/>
    </source>
</evidence>
<dbReference type="RefSeq" id="WP_002665269.1">
    <property type="nucleotide sequence ID" value="NZ_UFTJ01000005.1"/>
</dbReference>
<dbReference type="EMBL" id="UFTJ01000005">
    <property type="protein sequence ID" value="SUV53212.1"/>
    <property type="molecule type" value="Genomic_DNA"/>
</dbReference>
<gene>
    <name evidence="1" type="ORF">NCTC11661_02361</name>
</gene>